<protein>
    <submittedName>
        <fullName evidence="2">Uncharacterized protein</fullName>
    </submittedName>
</protein>
<name>A0A317WVY8_9EURO</name>
<feature type="compositionally biased region" description="Acidic residues" evidence="1">
    <location>
        <begin position="73"/>
        <end position="84"/>
    </location>
</feature>
<dbReference type="EMBL" id="MSFL01000003">
    <property type="protein sequence ID" value="PWY90031.1"/>
    <property type="molecule type" value="Genomic_DNA"/>
</dbReference>
<comment type="caution">
    <text evidence="2">The sequence shown here is derived from an EMBL/GenBank/DDBJ whole genome shotgun (WGS) entry which is preliminary data.</text>
</comment>
<feature type="compositionally biased region" description="Basic and acidic residues" evidence="1">
    <location>
        <begin position="486"/>
        <end position="501"/>
    </location>
</feature>
<dbReference type="AlphaFoldDB" id="A0A317WVY8"/>
<feature type="compositionally biased region" description="Acidic residues" evidence="1">
    <location>
        <begin position="746"/>
        <end position="755"/>
    </location>
</feature>
<feature type="compositionally biased region" description="Low complexity" evidence="1">
    <location>
        <begin position="116"/>
        <end position="131"/>
    </location>
</feature>
<feature type="compositionally biased region" description="Basic and acidic residues" evidence="1">
    <location>
        <begin position="756"/>
        <end position="770"/>
    </location>
</feature>
<feature type="compositionally biased region" description="Basic and acidic residues" evidence="1">
    <location>
        <begin position="265"/>
        <end position="280"/>
    </location>
</feature>
<feature type="compositionally biased region" description="Basic and acidic residues" evidence="1">
    <location>
        <begin position="673"/>
        <end position="683"/>
    </location>
</feature>
<dbReference type="OrthoDB" id="5339076at2759"/>
<feature type="compositionally biased region" description="Basic and acidic residues" evidence="1">
    <location>
        <begin position="94"/>
        <end position="114"/>
    </location>
</feature>
<feature type="compositionally biased region" description="Acidic residues" evidence="1">
    <location>
        <begin position="771"/>
        <end position="786"/>
    </location>
</feature>
<dbReference type="GeneID" id="37063907"/>
<reference evidence="2 3" key="1">
    <citation type="submission" date="2016-12" db="EMBL/GenBank/DDBJ databases">
        <title>The genomes of Aspergillus section Nigri reveals drivers in fungal speciation.</title>
        <authorList>
            <consortium name="DOE Joint Genome Institute"/>
            <person name="Vesth T.C."/>
            <person name="Nybo J."/>
            <person name="Theobald S."/>
            <person name="Brandl J."/>
            <person name="Frisvad J.C."/>
            <person name="Nielsen K.F."/>
            <person name="Lyhne E.K."/>
            <person name="Kogle M.E."/>
            <person name="Kuo A."/>
            <person name="Riley R."/>
            <person name="Clum A."/>
            <person name="Nolan M."/>
            <person name="Lipzen A."/>
            <person name="Salamov A."/>
            <person name="Henrissat B."/>
            <person name="Wiebenga A."/>
            <person name="De Vries R.P."/>
            <person name="Grigoriev I.V."/>
            <person name="Mortensen U.H."/>
            <person name="Andersen M.R."/>
            <person name="Baker S.E."/>
        </authorList>
    </citation>
    <scope>NUCLEOTIDE SEQUENCE [LARGE SCALE GENOMIC DNA]</scope>
    <source>
        <strain evidence="2 3">CBS 117.55</strain>
    </source>
</reference>
<sequence length="837" mass="92129">MEDQASTTDKDMMGTDEYLDASHGLDFDHEGAHDADMIDDVAEPTMADADDHYNEADYTVEMQDGTERTYEAEMLEDDYDEDIDAPAIEATEAPSEKVQPKEAERPDNSEDHAIIEPNNNEPAAELPPNQEVEPVEQHEHNIPQDPEQHDEQHVEKSEESTNQQPDVATAGSPPPARSPHEPVEPLQEATSAETGEREENVDESQPAQTQEDEFVEPQPQADIGEEPQPHAETGQEEVAEAEREVKDDDRKENVGEELVAELQEEEAHASDAKAVEHLPKPESSVAERAPLYPVKVYYQENEISLFPPREGDSSEMFFLEDEGLAYGPFDKLFASCHAVLHEHIGDGEVLVIDVEALNIQLTEDSIHTSKVTLSEIVDLYLRLCHNDGVNEPEALYLTLSTKLTISAEMSDLLVAANEGKGLSEIQSSIGYAEADDDFTGIQDGSYEEFNPDHTQQYSSEPEDDYDSELDQAHEAESVPQAQGATEDQKVEQVEQDREDQVHPVSNHNDAAEASSGNVLEGGDAVDGSGHEENLVEAEPTDSGDQQQPNEESYDSEENSESTATVTQLPETEWADEQEIADKSTDVVDGQVSHDPELEYHDAEGDDDEAYHGEETNVDAIDFGEAEGDDVHHDAEEAEEAAGDFYGDVAEPIAEESNEGALPEIEDEPQPEDATTHADPHEHEDVDGEALQGDGSDETPTKPAPNGVSQDIPEIRTQLASELENDSLGITEDLLKSPSKDSKPVDDETNTDEDEPGEIHEDDEHAPSLDEAHEDVEELNFDDEEYLDLGIPEGLGAADEDNFAKSPSRAPAKRHREVEDDFELTEIPTPDAKRSRSS</sequence>
<feature type="region of interest" description="Disordered" evidence="1">
    <location>
        <begin position="436"/>
        <end position="837"/>
    </location>
</feature>
<feature type="compositionally biased region" description="Basic and acidic residues" evidence="1">
    <location>
        <begin position="240"/>
        <end position="254"/>
    </location>
</feature>
<keyword evidence="3" id="KW-1185">Reference proteome</keyword>
<proteinExistence type="predicted"/>
<feature type="compositionally biased region" description="Basic and acidic residues" evidence="1">
    <location>
        <begin position="732"/>
        <end position="745"/>
    </location>
</feature>
<feature type="compositionally biased region" description="Acidic residues" evidence="1">
    <location>
        <begin position="460"/>
        <end position="469"/>
    </location>
</feature>
<feature type="region of interest" description="Disordered" evidence="1">
    <location>
        <begin position="57"/>
        <end position="284"/>
    </location>
</feature>
<feature type="compositionally biased region" description="Acidic residues" evidence="1">
    <location>
        <begin position="652"/>
        <end position="670"/>
    </location>
</feature>
<dbReference type="InterPro" id="IPR018822">
    <property type="entry name" value="UPF0646"/>
</dbReference>
<dbReference type="Pfam" id="PF10336">
    <property type="entry name" value="DUF2420"/>
    <property type="match status" value="1"/>
</dbReference>
<dbReference type="Proteomes" id="UP000247233">
    <property type="component" value="Unassembled WGS sequence"/>
</dbReference>
<evidence type="ECO:0000256" key="1">
    <source>
        <dbReference type="SAM" id="MobiDB-lite"/>
    </source>
</evidence>
<organism evidence="2 3">
    <name type="scientific">Aspergillus heteromorphus CBS 117.55</name>
    <dbReference type="NCBI Taxonomy" id="1448321"/>
    <lineage>
        <taxon>Eukaryota</taxon>
        <taxon>Fungi</taxon>
        <taxon>Dikarya</taxon>
        <taxon>Ascomycota</taxon>
        <taxon>Pezizomycotina</taxon>
        <taxon>Eurotiomycetes</taxon>
        <taxon>Eurotiomycetidae</taxon>
        <taxon>Eurotiales</taxon>
        <taxon>Aspergillaceae</taxon>
        <taxon>Aspergillus</taxon>
        <taxon>Aspergillus subgen. Circumdati</taxon>
    </lineage>
</organism>
<gene>
    <name evidence="2" type="ORF">BO70DRAFT_349998</name>
</gene>
<evidence type="ECO:0000313" key="3">
    <source>
        <dbReference type="Proteomes" id="UP000247233"/>
    </source>
</evidence>
<feature type="compositionally biased region" description="Basic and acidic residues" evidence="1">
    <location>
        <begin position="135"/>
        <end position="159"/>
    </location>
</feature>
<dbReference type="VEuPathDB" id="FungiDB:BO70DRAFT_349998"/>
<feature type="compositionally biased region" description="Basic and acidic residues" evidence="1">
    <location>
        <begin position="579"/>
        <end position="602"/>
    </location>
</feature>
<dbReference type="STRING" id="1448321.A0A317WVY8"/>
<evidence type="ECO:0000313" key="2">
    <source>
        <dbReference type="EMBL" id="PWY90031.1"/>
    </source>
</evidence>
<dbReference type="RefSeq" id="XP_025402862.1">
    <property type="nucleotide sequence ID" value="XM_025541670.1"/>
</dbReference>
<accession>A0A317WVY8</accession>